<gene>
    <name evidence="2" type="ORF">CI1B_64720</name>
</gene>
<keyword evidence="1" id="KW-0732">Signal</keyword>
<proteinExistence type="predicted"/>
<dbReference type="EMBL" id="CAADFC020000028">
    <property type="protein sequence ID" value="VIO76467.1"/>
    <property type="molecule type" value="Genomic_DNA"/>
</dbReference>
<keyword evidence="3" id="KW-1185">Reference proteome</keyword>
<evidence type="ECO:0000256" key="1">
    <source>
        <dbReference type="SAM" id="SignalP"/>
    </source>
</evidence>
<protein>
    <submittedName>
        <fullName evidence="2">Uncharacterized protein</fullName>
    </submittedName>
</protein>
<reference evidence="2" key="1">
    <citation type="submission" date="2019-02" db="EMBL/GenBank/DDBJ databases">
        <authorList>
            <person name="Pothier F.J."/>
        </authorList>
    </citation>
    <scope>NUCLEOTIDE SEQUENCE</scope>
    <source>
        <strain evidence="2">CI-1B</strain>
    </source>
</reference>
<dbReference type="Proteomes" id="UP000328092">
    <property type="component" value="Unassembled WGS sequence"/>
</dbReference>
<accession>A0A508TPQ8</accession>
<feature type="chain" id="PRO_5021297292" evidence="1">
    <location>
        <begin position="23"/>
        <end position="317"/>
    </location>
</feature>
<name>A0A508TPQ8_9BRAD</name>
<dbReference type="OrthoDB" id="1438074at2"/>
<comment type="caution">
    <text evidence="2">The sequence shown here is derived from an EMBL/GenBank/DDBJ whole genome shotgun (WGS) entry which is preliminary data.</text>
</comment>
<dbReference type="RefSeq" id="WP_139863146.1">
    <property type="nucleotide sequence ID" value="NZ_CAADFC020000028.1"/>
</dbReference>
<feature type="signal peptide" evidence="1">
    <location>
        <begin position="1"/>
        <end position="22"/>
    </location>
</feature>
<organism evidence="2 3">
    <name type="scientific">Bradyrhizobium ivorense</name>
    <dbReference type="NCBI Taxonomy" id="2511166"/>
    <lineage>
        <taxon>Bacteria</taxon>
        <taxon>Pseudomonadati</taxon>
        <taxon>Pseudomonadota</taxon>
        <taxon>Alphaproteobacteria</taxon>
        <taxon>Hyphomicrobiales</taxon>
        <taxon>Nitrobacteraceae</taxon>
        <taxon>Bradyrhizobium</taxon>
    </lineage>
</organism>
<evidence type="ECO:0000313" key="3">
    <source>
        <dbReference type="Proteomes" id="UP000328092"/>
    </source>
</evidence>
<evidence type="ECO:0000313" key="2">
    <source>
        <dbReference type="EMBL" id="VIO76467.1"/>
    </source>
</evidence>
<dbReference type="AlphaFoldDB" id="A0A508TPQ8"/>
<sequence>MHLFTRFALVAAPVLALSHANAASPEDRYIAMRDAAIAKFAKLEKDGKTGDAVDKAEAAARDELKAQLTAILPEPARPGFAPAQLNLDTLYKGDMGFGLLDGLRFDADTGRDGGKIGEKRHDGSFVEPKAHIIVTTETLFTRWLSGHKTWWDKGSKNVPQQVDAALRFEGLYTQAISTDAAVINFHELPIAKPASATVTYGFLGGRTQDSFPDAADEVFVAALAGGKMYIAYGELAPTVQVPACTAIRAEFNKKADEAAEKLERKQITRKAYDKLGDLRQQGEDAFKRCFTERAPQQPAFAEATRQAQALLETALGK</sequence>